<dbReference type="PDBsum" id="5WH9"/>
<dbReference type="Pfam" id="PF13279">
    <property type="entry name" value="4HBT_2"/>
    <property type="match status" value="1"/>
</dbReference>
<evidence type="ECO:0000256" key="1">
    <source>
        <dbReference type="ARBA" id="ARBA00005953"/>
    </source>
</evidence>
<accession>Q9KBC9</accession>
<dbReference type="SABIO-RK" id="Q9KBC9"/>
<reference evidence="3 4" key="1">
    <citation type="journal article" date="2000" name="Nucleic Acids Res.">
        <title>Complete genome sequence of the alkaliphilic bacterium Bacillus halodurans and genomic sequence comparison with Bacillus subtilis.</title>
        <authorList>
            <person name="Takami H."/>
            <person name="Nakasone K."/>
            <person name="Takaki Y."/>
            <person name="Maeno G."/>
            <person name="Sasaki R."/>
            <person name="Masui N."/>
            <person name="Fuji F."/>
            <person name="Hirama C."/>
            <person name="Nakamura Y."/>
            <person name="Ogasawara N."/>
            <person name="Kuhara S."/>
            <person name="Horikoshi K."/>
        </authorList>
    </citation>
    <scope>NUCLEOTIDE SEQUENCE [LARGE SCALE GENOMIC DNA]</scope>
    <source>
        <strain evidence="4">ATCC BAA-125 / DSM 18197 / FERM 7344 / JCM 9153 / C-125</strain>
    </source>
</reference>
<evidence type="ECO:0000256" key="2">
    <source>
        <dbReference type="ARBA" id="ARBA00022801"/>
    </source>
</evidence>
<keyword evidence="2" id="KW-0378">Hydrolase</keyword>
<dbReference type="SMR" id="Q9KBC9"/>
<dbReference type="PIRSF" id="PIRSF003230">
    <property type="entry name" value="YbgC"/>
    <property type="match status" value="1"/>
</dbReference>
<protein>
    <submittedName>
        <fullName evidence="3">4-hydroxybenzoyl-CoA thioesterase</fullName>
    </submittedName>
</protein>
<dbReference type="PIR" id="G83899">
    <property type="entry name" value="G83899"/>
</dbReference>
<dbReference type="Proteomes" id="UP000001258">
    <property type="component" value="Chromosome"/>
</dbReference>
<dbReference type="Gene3D" id="3.10.129.10">
    <property type="entry name" value="Hotdog Thioesterase"/>
    <property type="match status" value="1"/>
</dbReference>
<dbReference type="OrthoDB" id="9800856at2"/>
<dbReference type="HOGENOM" id="CLU_101141_5_2_9"/>
<reference evidence="5" key="2">
    <citation type="submission" date="2017-07" db="PDB data bank">
        <title>Structure of BH1999 gentisyl-coenzyme A thioesterase.</title>
        <authorList>
            <person name="Finci L.I."/>
            <person name="Allen K.N."/>
        </authorList>
    </citation>
    <scope>X-RAY CRYSTALLOGRAPHY (2.30 ANGSTROMS)</scope>
</reference>
<dbReference type="eggNOG" id="COG0824">
    <property type="taxonomic scope" value="Bacteria"/>
</dbReference>
<dbReference type="EMBL" id="BA000004">
    <property type="protein sequence ID" value="BAB05718.1"/>
    <property type="molecule type" value="Genomic_DNA"/>
</dbReference>
<evidence type="ECO:0000313" key="4">
    <source>
        <dbReference type="Proteomes" id="UP000001258"/>
    </source>
</evidence>
<dbReference type="InterPro" id="IPR029069">
    <property type="entry name" value="HotDog_dom_sf"/>
</dbReference>
<dbReference type="STRING" id="272558.gene:10727897"/>
<evidence type="ECO:0007829" key="5">
    <source>
        <dbReference type="PDB" id="5WH9"/>
    </source>
</evidence>
<proteinExistence type="evidence at protein level"/>
<organism evidence="3 4">
    <name type="scientific">Halalkalibacterium halodurans (strain ATCC BAA-125 / DSM 18197 / FERM 7344 / JCM 9153 / C-125)</name>
    <name type="common">Bacillus halodurans</name>
    <dbReference type="NCBI Taxonomy" id="272558"/>
    <lineage>
        <taxon>Bacteria</taxon>
        <taxon>Bacillati</taxon>
        <taxon>Bacillota</taxon>
        <taxon>Bacilli</taxon>
        <taxon>Bacillales</taxon>
        <taxon>Bacillaceae</taxon>
        <taxon>Halalkalibacterium (ex Joshi et al. 2022)</taxon>
    </lineage>
</organism>
<comment type="similarity">
    <text evidence="1">Belongs to the 4-hydroxybenzoyl-CoA thioesterase family.</text>
</comment>
<dbReference type="RefSeq" id="WP_010898157.1">
    <property type="nucleotide sequence ID" value="NC_002570.2"/>
</dbReference>
<dbReference type="PANTHER" id="PTHR31793:SF27">
    <property type="entry name" value="NOVEL THIOESTERASE SUPERFAMILY DOMAIN AND SAPOSIN A-TYPE DOMAIN CONTAINING PROTEIN (0610012H03RIK)"/>
    <property type="match status" value="1"/>
</dbReference>
<dbReference type="GO" id="GO:0047617">
    <property type="term" value="F:fatty acyl-CoA hydrolase activity"/>
    <property type="evidence" value="ECO:0007669"/>
    <property type="project" value="TreeGrafter"/>
</dbReference>
<dbReference type="InterPro" id="IPR006684">
    <property type="entry name" value="YbgC/YbaW"/>
</dbReference>
<dbReference type="InterPro" id="IPR050563">
    <property type="entry name" value="4-hydroxybenzoyl-CoA_TE"/>
</dbReference>
<dbReference type="PANTHER" id="PTHR31793">
    <property type="entry name" value="4-HYDROXYBENZOYL-COA THIOESTERASE FAMILY MEMBER"/>
    <property type="match status" value="1"/>
</dbReference>
<evidence type="ECO:0000313" key="3">
    <source>
        <dbReference type="EMBL" id="BAB05718.1"/>
    </source>
</evidence>
<dbReference type="KEGG" id="bha:BH1999"/>
<dbReference type="CDD" id="cd00586">
    <property type="entry name" value="4HBT"/>
    <property type="match status" value="1"/>
</dbReference>
<dbReference type="SUPFAM" id="SSF54637">
    <property type="entry name" value="Thioesterase/thiol ester dehydrase-isomerase"/>
    <property type="match status" value="1"/>
</dbReference>
<dbReference type="PDB" id="5WH9">
    <property type="method" value="X-ray"/>
    <property type="resolution" value="2.30 A"/>
    <property type="chains" value="A/B/C/D=1-138"/>
</dbReference>
<keyword evidence="4" id="KW-1185">Reference proteome</keyword>
<gene>
    <name evidence="3" type="ordered locus">BH1999</name>
</gene>
<dbReference type="NCBIfam" id="TIGR00051">
    <property type="entry name" value="YbgC/FadM family acyl-CoA thioesterase"/>
    <property type="match status" value="1"/>
</dbReference>
<sequence length="138" mass="15739">MEGKVYHFRVKFGDTDAAGIVFYPNYYKWMDEACHHFLTELGFPTSELIDKKIGFPIVEATCQFKAPLLFADHVFIRTSIRELKDKSFILEHHFIKQGRVIASGHEKRVWANFSNGKLAVCPIPSSVRVAFANIGTCE</sequence>
<name>Q9KBC9_HALH5</name>
<keyword evidence="5" id="KW-0002">3D-structure</keyword>
<dbReference type="AlphaFoldDB" id="Q9KBC9"/>